<dbReference type="Proteomes" id="UP000030595">
    <property type="component" value="Unassembled WGS sequence"/>
</dbReference>
<reference evidence="2 3" key="1">
    <citation type="submission" date="2014-02" db="EMBL/GenBank/DDBJ databases">
        <title>Draft genome sequence of Lysinibacillus massiliensis CCUG 49529.</title>
        <authorList>
            <person name="Zhang F."/>
            <person name="Wang G."/>
            <person name="Zhang L."/>
        </authorList>
    </citation>
    <scope>NUCLEOTIDE SEQUENCE [LARGE SCALE GENOMIC DNA]</scope>
    <source>
        <strain evidence="2 3">CCUG 49529</strain>
    </source>
</reference>
<keyword evidence="1" id="KW-0472">Membrane</keyword>
<keyword evidence="3" id="KW-1185">Reference proteome</keyword>
<dbReference type="RefSeq" id="WP_036179042.1">
    <property type="nucleotide sequence ID" value="NZ_AVCZ01000043.1"/>
</dbReference>
<keyword evidence="1" id="KW-0812">Transmembrane</keyword>
<keyword evidence="1" id="KW-1133">Transmembrane helix</keyword>
<evidence type="ECO:0000313" key="3">
    <source>
        <dbReference type="Proteomes" id="UP000030595"/>
    </source>
</evidence>
<gene>
    <name evidence="2" type="ORF">CD30_16605</name>
</gene>
<dbReference type="OrthoDB" id="2922557at2"/>
<accession>A0A0A3IXL7</accession>
<evidence type="ECO:0000256" key="1">
    <source>
        <dbReference type="SAM" id="Phobius"/>
    </source>
</evidence>
<comment type="caution">
    <text evidence="2">The sequence shown here is derived from an EMBL/GenBank/DDBJ whole genome shotgun (WGS) entry which is preliminary data.</text>
</comment>
<evidence type="ECO:0000313" key="2">
    <source>
        <dbReference type="EMBL" id="KGR89519.1"/>
    </source>
</evidence>
<sequence>MDLYHSWIYVNILNAPWFIWCIVIFILSFNILSPIIIWIVINGKTLPFTKKKQSNKSKEDKNSATN</sequence>
<organism evidence="2 3">
    <name type="scientific">Ureibacillus massiliensis 4400831 = CIP 108448 = CCUG 49529</name>
    <dbReference type="NCBI Taxonomy" id="1211035"/>
    <lineage>
        <taxon>Bacteria</taxon>
        <taxon>Bacillati</taxon>
        <taxon>Bacillota</taxon>
        <taxon>Bacilli</taxon>
        <taxon>Bacillales</taxon>
        <taxon>Caryophanaceae</taxon>
        <taxon>Ureibacillus</taxon>
    </lineage>
</organism>
<dbReference type="AlphaFoldDB" id="A0A0A3IXL7"/>
<name>A0A0A3IXL7_9BACL</name>
<feature type="transmembrane region" description="Helical" evidence="1">
    <location>
        <begin position="17"/>
        <end position="41"/>
    </location>
</feature>
<proteinExistence type="predicted"/>
<protein>
    <submittedName>
        <fullName evidence="2">Uncharacterized protein</fullName>
    </submittedName>
</protein>
<dbReference type="EMBL" id="JPVQ01000043">
    <property type="protein sequence ID" value="KGR89519.1"/>
    <property type="molecule type" value="Genomic_DNA"/>
</dbReference>